<evidence type="ECO:0000313" key="6">
    <source>
        <dbReference type="EMBL" id="MCR8631057.1"/>
    </source>
</evidence>
<evidence type="ECO:0000256" key="4">
    <source>
        <dbReference type="ARBA" id="ARBA00023163"/>
    </source>
</evidence>
<evidence type="ECO:0000256" key="3">
    <source>
        <dbReference type="ARBA" id="ARBA00023125"/>
    </source>
</evidence>
<dbReference type="PANTHER" id="PTHR30126:SF40">
    <property type="entry name" value="HTH-TYPE TRANSCRIPTIONAL REGULATOR GLTR"/>
    <property type="match status" value="1"/>
</dbReference>
<feature type="domain" description="HTH lysR-type" evidence="5">
    <location>
        <begin position="1"/>
        <end position="58"/>
    </location>
</feature>
<dbReference type="RefSeq" id="WP_258212658.1">
    <property type="nucleotide sequence ID" value="NZ_JANQBD010000004.1"/>
</dbReference>
<dbReference type="EMBL" id="JANQBD010000004">
    <property type="protein sequence ID" value="MCR8631057.1"/>
    <property type="molecule type" value="Genomic_DNA"/>
</dbReference>
<accession>A0ABT1YCY7</accession>
<dbReference type="Gene3D" id="1.10.10.10">
    <property type="entry name" value="Winged helix-like DNA-binding domain superfamily/Winged helix DNA-binding domain"/>
    <property type="match status" value="1"/>
</dbReference>
<evidence type="ECO:0000313" key="7">
    <source>
        <dbReference type="Proteomes" id="UP001300012"/>
    </source>
</evidence>
<keyword evidence="2" id="KW-0805">Transcription regulation</keyword>
<evidence type="ECO:0000259" key="5">
    <source>
        <dbReference type="PROSITE" id="PS50931"/>
    </source>
</evidence>
<comment type="similarity">
    <text evidence="1">Belongs to the LysR transcriptional regulatory family.</text>
</comment>
<dbReference type="Gene3D" id="3.40.190.290">
    <property type="match status" value="1"/>
</dbReference>
<dbReference type="Pfam" id="PF03466">
    <property type="entry name" value="LysR_substrate"/>
    <property type="match status" value="1"/>
</dbReference>
<dbReference type="PANTHER" id="PTHR30126">
    <property type="entry name" value="HTH-TYPE TRANSCRIPTIONAL REGULATOR"/>
    <property type="match status" value="1"/>
</dbReference>
<dbReference type="InterPro" id="IPR036388">
    <property type="entry name" value="WH-like_DNA-bd_sf"/>
</dbReference>
<dbReference type="SUPFAM" id="SSF46785">
    <property type="entry name" value="Winged helix' DNA-binding domain"/>
    <property type="match status" value="1"/>
</dbReference>
<name>A0ABT1YCY7_9BACL</name>
<dbReference type="InterPro" id="IPR036390">
    <property type="entry name" value="WH_DNA-bd_sf"/>
</dbReference>
<evidence type="ECO:0000256" key="1">
    <source>
        <dbReference type="ARBA" id="ARBA00009437"/>
    </source>
</evidence>
<dbReference type="InterPro" id="IPR005119">
    <property type="entry name" value="LysR_subst-bd"/>
</dbReference>
<dbReference type="PROSITE" id="PS50931">
    <property type="entry name" value="HTH_LYSR"/>
    <property type="match status" value="1"/>
</dbReference>
<protein>
    <submittedName>
        <fullName evidence="6">LysR family transcriptional regulator</fullName>
    </submittedName>
</protein>
<keyword evidence="3" id="KW-0238">DNA-binding</keyword>
<dbReference type="Pfam" id="PF00126">
    <property type="entry name" value="HTH_1"/>
    <property type="match status" value="1"/>
</dbReference>
<keyword evidence="7" id="KW-1185">Reference proteome</keyword>
<gene>
    <name evidence="6" type="ORF">NV381_07560</name>
</gene>
<dbReference type="Proteomes" id="UP001300012">
    <property type="component" value="Unassembled WGS sequence"/>
</dbReference>
<organism evidence="6 7">
    <name type="scientific">Paenibacillus radicis</name>
    <name type="common">ex Xue et al. 2023</name>
    <dbReference type="NCBI Taxonomy" id="2972489"/>
    <lineage>
        <taxon>Bacteria</taxon>
        <taxon>Bacillati</taxon>
        <taxon>Bacillota</taxon>
        <taxon>Bacilli</taxon>
        <taxon>Bacillales</taxon>
        <taxon>Paenibacillaceae</taxon>
        <taxon>Paenibacillus</taxon>
    </lineage>
</organism>
<evidence type="ECO:0000256" key="2">
    <source>
        <dbReference type="ARBA" id="ARBA00023015"/>
    </source>
</evidence>
<dbReference type="InterPro" id="IPR000847">
    <property type="entry name" value="LysR_HTH_N"/>
</dbReference>
<sequence>MNLHALKLFYETATRGGVTKAAEALHISQPAVTAQIRNLEQELGLVLLLPQGRSSRLSEAGQVLYKYAARLFALEQEISRQMTDYREGRSGMLRISATYLPANHLLPGWMAAFKQANKGIDMMLTTANSRTAYDKLLHYEADIAVIGGSRAAPAGLVQEKLMEDELWFIASTVHPLAGQSISLSDIMKEPFILREEGSSTREKLFALCKLHNVNQPVVGLQFNGLNETIRAVMAGYGVNFLSALEVKDYIQQGVVARIHVEGVHLTNPLSVCRRTDDDLTPAAAQFLNFIREQMHISQRPASS</sequence>
<dbReference type="SUPFAM" id="SSF53850">
    <property type="entry name" value="Periplasmic binding protein-like II"/>
    <property type="match status" value="1"/>
</dbReference>
<proteinExistence type="inferred from homology"/>
<comment type="caution">
    <text evidence="6">The sequence shown here is derived from an EMBL/GenBank/DDBJ whole genome shotgun (WGS) entry which is preliminary data.</text>
</comment>
<dbReference type="PRINTS" id="PR00039">
    <property type="entry name" value="HTHLYSR"/>
</dbReference>
<reference evidence="6 7" key="1">
    <citation type="submission" date="2022-08" db="EMBL/GenBank/DDBJ databases">
        <title>Paenibacillus endoradicis sp. nov., Paenibacillus radicibacter sp. nov and Paenibacillus pararadicis sp. nov., three cold-adapted plant growth-promoting bacteria isolated from root of Larix gmelinii in Great Khingan.</title>
        <authorList>
            <person name="Xue H."/>
        </authorList>
    </citation>
    <scope>NUCLEOTIDE SEQUENCE [LARGE SCALE GENOMIC DNA]</scope>
    <source>
        <strain evidence="6 7">N5-1-1-5</strain>
    </source>
</reference>
<keyword evidence="4" id="KW-0804">Transcription</keyword>